<dbReference type="Gene3D" id="2.60.420.10">
    <property type="entry name" value="Maltose phosphorylase, domain 3"/>
    <property type="match status" value="1"/>
</dbReference>
<dbReference type="Pfam" id="PF05592">
    <property type="entry name" value="Bac_rhamnosid"/>
    <property type="match status" value="1"/>
</dbReference>
<dbReference type="AlphaFoldDB" id="A0A9D1F2D2"/>
<dbReference type="EC" id="3.2.1.40" evidence="2"/>
<dbReference type="InterPro" id="IPR035398">
    <property type="entry name" value="Bac_rhamnosid_C"/>
</dbReference>
<dbReference type="Pfam" id="PF25788">
    <property type="entry name" value="Ig_Rha78A_N"/>
    <property type="match status" value="1"/>
</dbReference>
<comment type="caution">
    <text evidence="8">The sequence shown here is derived from an EMBL/GenBank/DDBJ whole genome shotgun (WGS) entry which is preliminary data.</text>
</comment>
<dbReference type="InterPro" id="IPR012341">
    <property type="entry name" value="6hp_glycosidase-like_sf"/>
</dbReference>
<dbReference type="PANTHER" id="PTHR33307">
    <property type="entry name" value="ALPHA-RHAMNOSIDASE (EUROFUNG)"/>
    <property type="match status" value="1"/>
</dbReference>
<feature type="domain" description="Alpha-L-rhamnosidase concanavalin-like" evidence="4">
    <location>
        <begin position="585"/>
        <end position="692"/>
    </location>
</feature>
<dbReference type="PANTHER" id="PTHR33307:SF6">
    <property type="entry name" value="ALPHA-RHAMNOSIDASE (EUROFUNG)-RELATED"/>
    <property type="match status" value="1"/>
</dbReference>
<dbReference type="GO" id="GO:0005975">
    <property type="term" value="P:carbohydrate metabolic process"/>
    <property type="evidence" value="ECO:0007669"/>
    <property type="project" value="InterPro"/>
</dbReference>
<dbReference type="Pfam" id="PF17389">
    <property type="entry name" value="Bac_rhamnosid6H"/>
    <property type="match status" value="1"/>
</dbReference>
<dbReference type="Gene3D" id="2.60.40.10">
    <property type="entry name" value="Immunoglobulins"/>
    <property type="match status" value="1"/>
</dbReference>
<evidence type="ECO:0000259" key="5">
    <source>
        <dbReference type="Pfam" id="PF08531"/>
    </source>
</evidence>
<evidence type="ECO:0000259" key="7">
    <source>
        <dbReference type="Pfam" id="PF17390"/>
    </source>
</evidence>
<dbReference type="InterPro" id="IPR013783">
    <property type="entry name" value="Ig-like_fold"/>
</dbReference>
<dbReference type="PIRSF" id="PIRSF010631">
    <property type="entry name" value="A-rhamnsds"/>
    <property type="match status" value="1"/>
</dbReference>
<protein>
    <recommendedName>
        <fullName evidence="2">alpha-L-rhamnosidase</fullName>
        <ecNumber evidence="2">3.2.1.40</ecNumber>
    </recommendedName>
</protein>
<dbReference type="GO" id="GO:0030596">
    <property type="term" value="F:alpha-L-rhamnosidase activity"/>
    <property type="evidence" value="ECO:0007669"/>
    <property type="project" value="UniProtKB-EC"/>
</dbReference>
<evidence type="ECO:0000259" key="4">
    <source>
        <dbReference type="Pfam" id="PF05592"/>
    </source>
</evidence>
<dbReference type="Pfam" id="PF17390">
    <property type="entry name" value="Bac_rhamnosid_C"/>
    <property type="match status" value="1"/>
</dbReference>
<sequence length="1115" mass="124691">MSFQIYDLKTEYMENPLGLDCQCPRFSWKMKSDEKDARQIRYRITVGTASGAGDMWDSGQVDSDASNGVYYGGQPLEPCTCYYWNVCVWDASGESVVSVEQTFETGLMDSSIQAWEGAQWIGAPYCTLSPDVRGIFGVETEFRLDPGSSRAGVVIGANDRRISVENYFRFDIDAAQIPAKLSIYRVGIDPKDRADVPLAVVDVADFDSESHAPVITLKNRYEAHKLYLEVTGNCVYTYVDGIRVDAQYRKLPWGAEVIAPRQINPLGNNDVNTFPRLNHIGFYVPAGQKAYFSYIKVKNLRKPGAYIFAEDAQNGIDTSCTGRTGSIFAHAINEGQMCVDEQGGQKVYAISAGDKDVMICGDPKHTSIPMLRTCFNIADKPVKSARLYVTARGIYECRINGQAVTDTWFNPGETQYDHHIMYQTYALDHLIRPGENALGAILASGWWSDAQTFVLGNYNYYGDRESLLGKVVITYEDGTRDTCVTDTKHWKYSPDGPFEYAGFFHGEHYNAVTAEAYEGFSKAGFDDSAWICPQEIAPVAIGQGDVQGQGPMSWPTVNMQEPKIIGQVGSGVYAVGQIQAQSVKEVEPGVYIYDMGYNTAGVPKLKLFGQRGTKAVIRYAEILYPDLPEYAGRTGTMMVENLRDADCTDIYTFAGNPDGEIYMPRFTFRGYRYIEIRGVSKMPQLDEVCTVQLSSVKEMTGEVKTSEDMINRFIENVRRSQLANFISVPTDCPQRNERMGWDGDTEVFSRTASFNSDVRLFYYRYLQAMRDLQVHGKYPDIAPVGGGFGGYTYESAGLIVTWEVYQQYGDVQVIKDNYEAMKAFMDYSARINVDGNLTGGVMTLGDWLSPDETDLDLICYAFYGYNARIMSKMAAAIGENEDAAAYSDLYKELKAYWNNRFVDPKTGKTADDTQCSYALPLAYGMVDEKYIQAFGDHLADKTQRVDYTVTTGFFGTAPLNPMLTVTGHKEDAYKLMAQTKCPSWLYPVTQGATSIWERWDSYTREKGFGGNNSMNSFNHYSLGAVCEWLYMYVLGIMRDEDQPGYKHFTAQPQIGPWESADGYFETPYGTIRAGWKKADGGCTYHLTVPANTSATVLLPDGQIREVGSGDYCWNL</sequence>
<proteinExistence type="predicted"/>
<evidence type="ECO:0000256" key="1">
    <source>
        <dbReference type="ARBA" id="ARBA00001445"/>
    </source>
</evidence>
<feature type="domain" description="Bacterial alpha-L-rhamnosidase N-terminal" evidence="5">
    <location>
        <begin position="380"/>
        <end position="533"/>
    </location>
</feature>
<comment type="catalytic activity">
    <reaction evidence="1">
        <text>Hydrolysis of terminal non-reducing alpha-L-rhamnose residues in alpha-L-rhamnosides.</text>
        <dbReference type="EC" id="3.2.1.40"/>
    </reaction>
</comment>
<gene>
    <name evidence="8" type="ORF">IAB46_00425</name>
</gene>
<dbReference type="InterPro" id="IPR008902">
    <property type="entry name" value="Rhamnosid_concanavalin"/>
</dbReference>
<reference evidence="8" key="1">
    <citation type="submission" date="2020-10" db="EMBL/GenBank/DDBJ databases">
        <authorList>
            <person name="Gilroy R."/>
        </authorList>
    </citation>
    <scope>NUCLEOTIDE SEQUENCE</scope>
    <source>
        <strain evidence="8">CHK178-757</strain>
    </source>
</reference>
<dbReference type="InterPro" id="IPR013737">
    <property type="entry name" value="Bac_rhamnosid_N"/>
</dbReference>
<organism evidence="8 9">
    <name type="scientific">Candidatus Scybalocola faecigallinarum</name>
    <dbReference type="NCBI Taxonomy" id="2840941"/>
    <lineage>
        <taxon>Bacteria</taxon>
        <taxon>Bacillati</taxon>
        <taxon>Bacillota</taxon>
        <taxon>Clostridia</taxon>
        <taxon>Lachnospirales</taxon>
        <taxon>Lachnospiraceae</taxon>
        <taxon>Lachnospiraceae incertae sedis</taxon>
        <taxon>Candidatus Scybalocola (ex Gilroy et al. 2021)</taxon>
    </lineage>
</organism>
<dbReference type="EMBL" id="DVIT01000002">
    <property type="protein sequence ID" value="HIS46030.1"/>
    <property type="molecule type" value="Genomic_DNA"/>
</dbReference>
<feature type="domain" description="Alpha-L-rhamnosidase C-terminal" evidence="7">
    <location>
        <begin position="1040"/>
        <end position="1106"/>
    </location>
</feature>
<name>A0A9D1F2D2_9FIRM</name>
<accession>A0A9D1F2D2</accession>
<dbReference type="InterPro" id="IPR016007">
    <property type="entry name" value="Alpha_rhamnosid"/>
</dbReference>
<evidence type="ECO:0000256" key="3">
    <source>
        <dbReference type="ARBA" id="ARBA00022801"/>
    </source>
</evidence>
<evidence type="ECO:0000313" key="8">
    <source>
        <dbReference type="EMBL" id="HIS46030.1"/>
    </source>
</evidence>
<evidence type="ECO:0000313" key="9">
    <source>
        <dbReference type="Proteomes" id="UP000823927"/>
    </source>
</evidence>
<evidence type="ECO:0000256" key="2">
    <source>
        <dbReference type="ARBA" id="ARBA00012652"/>
    </source>
</evidence>
<dbReference type="Gene3D" id="2.60.120.260">
    <property type="entry name" value="Galactose-binding domain-like"/>
    <property type="match status" value="2"/>
</dbReference>
<evidence type="ECO:0000259" key="6">
    <source>
        <dbReference type="Pfam" id="PF17389"/>
    </source>
</evidence>
<reference evidence="8" key="2">
    <citation type="journal article" date="2021" name="PeerJ">
        <title>Extensive microbial diversity within the chicken gut microbiome revealed by metagenomics and culture.</title>
        <authorList>
            <person name="Gilroy R."/>
            <person name="Ravi A."/>
            <person name="Getino M."/>
            <person name="Pursley I."/>
            <person name="Horton D.L."/>
            <person name="Alikhan N.F."/>
            <person name="Baker D."/>
            <person name="Gharbi K."/>
            <person name="Hall N."/>
            <person name="Watson M."/>
            <person name="Adriaenssens E.M."/>
            <person name="Foster-Nyarko E."/>
            <person name="Jarju S."/>
            <person name="Secka A."/>
            <person name="Antonio M."/>
            <person name="Oren A."/>
            <person name="Chaudhuri R.R."/>
            <person name="La Ragione R."/>
            <person name="Hildebrand F."/>
            <person name="Pallen M.J."/>
        </authorList>
    </citation>
    <scope>NUCLEOTIDE SEQUENCE</scope>
    <source>
        <strain evidence="8">CHK178-757</strain>
    </source>
</reference>
<feature type="domain" description="Alpha-L-rhamnosidase six-hairpin glycosidase" evidence="6">
    <location>
        <begin position="699"/>
        <end position="1033"/>
    </location>
</feature>
<dbReference type="Proteomes" id="UP000823927">
    <property type="component" value="Unassembled WGS sequence"/>
</dbReference>
<dbReference type="InterPro" id="IPR008928">
    <property type="entry name" value="6-hairpin_glycosidase_sf"/>
</dbReference>
<keyword evidence="3 8" id="KW-0378">Hydrolase</keyword>
<dbReference type="Gene3D" id="1.50.10.10">
    <property type="match status" value="1"/>
</dbReference>
<dbReference type="SUPFAM" id="SSF48208">
    <property type="entry name" value="Six-hairpin glycosidases"/>
    <property type="match status" value="1"/>
</dbReference>
<dbReference type="InterPro" id="IPR035396">
    <property type="entry name" value="Bac_rhamnosid6H"/>
</dbReference>
<dbReference type="Pfam" id="PF08531">
    <property type="entry name" value="Bac_rhamnosid_N"/>
    <property type="match status" value="1"/>
</dbReference>